<name>H2CKG8_9LEPT</name>
<dbReference type="HOGENOM" id="CLU_2465264_0_0_12"/>
<keyword evidence="2" id="KW-1185">Reference proteome</keyword>
<reference evidence="1 2" key="1">
    <citation type="submission" date="2011-10" db="EMBL/GenBank/DDBJ databases">
        <title>The Improved High-Quality Draft genome of Leptonema illini DSM 21528.</title>
        <authorList>
            <consortium name="US DOE Joint Genome Institute (JGI-PGF)"/>
            <person name="Lucas S."/>
            <person name="Copeland A."/>
            <person name="Lapidus A."/>
            <person name="Glavina del Rio T."/>
            <person name="Dalin E."/>
            <person name="Tice H."/>
            <person name="Bruce D."/>
            <person name="Goodwin L."/>
            <person name="Pitluck S."/>
            <person name="Peters L."/>
            <person name="Mikhailova N."/>
            <person name="Held B."/>
            <person name="Kyrpides N."/>
            <person name="Mavromatis K."/>
            <person name="Ivanova N."/>
            <person name="Markowitz V."/>
            <person name="Cheng J.-F."/>
            <person name="Hugenholtz P."/>
            <person name="Woyke T."/>
            <person name="Wu D."/>
            <person name="Gronow S."/>
            <person name="Wellnitz S."/>
            <person name="Brambilla E.-M."/>
            <person name="Klenk H.-P."/>
            <person name="Eisen J.A."/>
        </authorList>
    </citation>
    <scope>NUCLEOTIDE SEQUENCE [LARGE SCALE GENOMIC DNA]</scope>
    <source>
        <strain evidence="1 2">DSM 21528</strain>
    </source>
</reference>
<organism evidence="1 2">
    <name type="scientific">Leptonema illini DSM 21528</name>
    <dbReference type="NCBI Taxonomy" id="929563"/>
    <lineage>
        <taxon>Bacteria</taxon>
        <taxon>Pseudomonadati</taxon>
        <taxon>Spirochaetota</taxon>
        <taxon>Spirochaetia</taxon>
        <taxon>Leptospirales</taxon>
        <taxon>Leptospiraceae</taxon>
        <taxon>Leptonema</taxon>
    </lineage>
</organism>
<accession>H2CKG8</accession>
<evidence type="ECO:0000313" key="1">
    <source>
        <dbReference type="EMBL" id="EHQ08273.1"/>
    </source>
</evidence>
<dbReference type="AlphaFoldDB" id="H2CKG8"/>
<dbReference type="STRING" id="183.GCA_002009735_02049"/>
<dbReference type="Proteomes" id="UP000005737">
    <property type="component" value="Unassembled WGS sequence"/>
</dbReference>
<sequence length="88" mass="10283">MRAFSGRIEFLDNKTYMRVSIPFRMEAVSFDQAIKALIRWYGIKDNEVFKVTIADQPFLKGHKKAAKEAFERRLADGKSKRNESCQDH</sequence>
<dbReference type="EMBL" id="JH597773">
    <property type="protein sequence ID" value="EHQ08273.1"/>
    <property type="molecule type" value="Genomic_DNA"/>
</dbReference>
<gene>
    <name evidence="1" type="ORF">Lepil_3616</name>
</gene>
<proteinExistence type="predicted"/>
<protein>
    <submittedName>
        <fullName evidence="1">Uncharacterized protein</fullName>
    </submittedName>
</protein>
<evidence type="ECO:0000313" key="2">
    <source>
        <dbReference type="Proteomes" id="UP000005737"/>
    </source>
</evidence>
<dbReference type="RefSeq" id="WP_002774786.1">
    <property type="nucleotide sequence ID" value="NZ_JH597773.1"/>
</dbReference>